<dbReference type="PANTHER" id="PTHR31157:SF1">
    <property type="entry name" value="SCP DOMAIN-CONTAINING PROTEIN"/>
    <property type="match status" value="1"/>
</dbReference>
<keyword evidence="2" id="KW-0812">Transmembrane</keyword>
<feature type="compositionally biased region" description="Low complexity" evidence="1">
    <location>
        <begin position="59"/>
        <end position="85"/>
    </location>
</feature>
<keyword evidence="2" id="KW-1133">Transmembrane helix</keyword>
<organism evidence="4 5">
    <name type="scientific">Nocardiopsis aegyptia</name>
    <dbReference type="NCBI Taxonomy" id="220378"/>
    <lineage>
        <taxon>Bacteria</taxon>
        <taxon>Bacillati</taxon>
        <taxon>Actinomycetota</taxon>
        <taxon>Actinomycetes</taxon>
        <taxon>Streptosporangiales</taxon>
        <taxon>Nocardiopsidaceae</taxon>
        <taxon>Nocardiopsis</taxon>
    </lineage>
</organism>
<dbReference type="InterPro" id="IPR014044">
    <property type="entry name" value="CAP_dom"/>
</dbReference>
<dbReference type="Proteomes" id="UP000572051">
    <property type="component" value="Unassembled WGS sequence"/>
</dbReference>
<keyword evidence="5" id="KW-1185">Reference proteome</keyword>
<evidence type="ECO:0000256" key="1">
    <source>
        <dbReference type="SAM" id="MobiDB-lite"/>
    </source>
</evidence>
<keyword evidence="2" id="KW-0472">Membrane</keyword>
<feature type="region of interest" description="Disordered" evidence="1">
    <location>
        <begin position="1"/>
        <end position="26"/>
    </location>
</feature>
<evidence type="ECO:0000259" key="3">
    <source>
        <dbReference type="Pfam" id="PF00188"/>
    </source>
</evidence>
<evidence type="ECO:0000256" key="2">
    <source>
        <dbReference type="SAM" id="Phobius"/>
    </source>
</evidence>
<evidence type="ECO:0000313" key="4">
    <source>
        <dbReference type="EMBL" id="NYJ33516.1"/>
    </source>
</evidence>
<feature type="region of interest" description="Disordered" evidence="1">
    <location>
        <begin position="54"/>
        <end position="169"/>
    </location>
</feature>
<dbReference type="RefSeq" id="WP_179821736.1">
    <property type="nucleotide sequence ID" value="NZ_JACCFS010000001.1"/>
</dbReference>
<protein>
    <submittedName>
        <fullName evidence="4">Uncharacterized protein YkwD</fullName>
    </submittedName>
</protein>
<dbReference type="PANTHER" id="PTHR31157">
    <property type="entry name" value="SCP DOMAIN-CONTAINING PROTEIN"/>
    <property type="match status" value="1"/>
</dbReference>
<accession>A0A7Z0EKX2</accession>
<dbReference type="Gene3D" id="3.40.33.10">
    <property type="entry name" value="CAP"/>
    <property type="match status" value="1"/>
</dbReference>
<feature type="domain" description="SCP" evidence="3">
    <location>
        <begin position="180"/>
        <end position="281"/>
    </location>
</feature>
<reference evidence="4 5" key="1">
    <citation type="submission" date="2020-07" db="EMBL/GenBank/DDBJ databases">
        <title>Sequencing the genomes of 1000 actinobacteria strains.</title>
        <authorList>
            <person name="Klenk H.-P."/>
        </authorList>
    </citation>
    <scope>NUCLEOTIDE SEQUENCE [LARGE SCALE GENOMIC DNA]</scope>
    <source>
        <strain evidence="4 5">DSM 44442</strain>
    </source>
</reference>
<sequence>MARGRRGKRRKSAHERPSGREGRRRLLPLAAGVVAVPVGAVLAGALLVTDPADRLNPFATTSDGSAAPAGSGVAGDAGDTAGDAALVPDADDGSDFFEDPTGTPRESTSTAEDPVAEVTASAAPEDEESPEDTDGERAESGGSSGGSGGSSGGGNGSGGSGSGGGDTVAAASSQVARVVEIVNSERSDAGCGSLRVDDRLTAAAQEHSEDMDARGYMAHENPDGEGPGDRAARHGYDAWGAENVAKGQRNAEQVMDAWMNSEGHRANILNCDLVAIGVGESGNAWTQMFGWE</sequence>
<feature type="compositionally biased region" description="Acidic residues" evidence="1">
    <location>
        <begin position="124"/>
        <end position="134"/>
    </location>
</feature>
<dbReference type="CDD" id="cd05379">
    <property type="entry name" value="CAP_bacterial"/>
    <property type="match status" value="1"/>
</dbReference>
<dbReference type="Pfam" id="PF00188">
    <property type="entry name" value="CAP"/>
    <property type="match status" value="1"/>
</dbReference>
<name>A0A7Z0EKX2_9ACTN</name>
<dbReference type="EMBL" id="JACCFS010000001">
    <property type="protein sequence ID" value="NYJ33516.1"/>
    <property type="molecule type" value="Genomic_DNA"/>
</dbReference>
<feature type="compositionally biased region" description="Acidic residues" evidence="1">
    <location>
        <begin position="89"/>
        <end position="98"/>
    </location>
</feature>
<feature type="compositionally biased region" description="Gly residues" evidence="1">
    <location>
        <begin position="142"/>
        <end position="166"/>
    </location>
</feature>
<dbReference type="SUPFAM" id="SSF55797">
    <property type="entry name" value="PR-1-like"/>
    <property type="match status" value="1"/>
</dbReference>
<gene>
    <name evidence="4" type="ORF">HNR10_001397</name>
</gene>
<comment type="caution">
    <text evidence="4">The sequence shown here is derived from an EMBL/GenBank/DDBJ whole genome shotgun (WGS) entry which is preliminary data.</text>
</comment>
<dbReference type="AlphaFoldDB" id="A0A7Z0EKX2"/>
<feature type="transmembrane region" description="Helical" evidence="2">
    <location>
        <begin position="26"/>
        <end position="48"/>
    </location>
</feature>
<feature type="compositionally biased region" description="Basic residues" evidence="1">
    <location>
        <begin position="1"/>
        <end position="13"/>
    </location>
</feature>
<evidence type="ECO:0000313" key="5">
    <source>
        <dbReference type="Proteomes" id="UP000572051"/>
    </source>
</evidence>
<dbReference type="InterPro" id="IPR035940">
    <property type="entry name" value="CAP_sf"/>
</dbReference>
<proteinExistence type="predicted"/>